<dbReference type="Proteomes" id="UP000178323">
    <property type="component" value="Unassembled WGS sequence"/>
</dbReference>
<dbReference type="EMBL" id="MFFS01000025">
    <property type="protein sequence ID" value="OGF22469.1"/>
    <property type="molecule type" value="Genomic_DNA"/>
</dbReference>
<proteinExistence type="predicted"/>
<evidence type="ECO:0000313" key="2">
    <source>
        <dbReference type="Proteomes" id="UP000178323"/>
    </source>
</evidence>
<comment type="caution">
    <text evidence="1">The sequence shown here is derived from an EMBL/GenBank/DDBJ whole genome shotgun (WGS) entry which is preliminary data.</text>
</comment>
<evidence type="ECO:0000313" key="1">
    <source>
        <dbReference type="EMBL" id="OGF22469.1"/>
    </source>
</evidence>
<protein>
    <submittedName>
        <fullName evidence="1">Uncharacterized protein</fullName>
    </submittedName>
</protein>
<name>A0A1F5S718_9BACT</name>
<gene>
    <name evidence="1" type="ORF">A2Y83_00110</name>
</gene>
<dbReference type="AlphaFoldDB" id="A0A1F5S718"/>
<reference evidence="1 2" key="1">
    <citation type="journal article" date="2016" name="Nat. Commun.">
        <title>Thousands of microbial genomes shed light on interconnected biogeochemical processes in an aquifer system.</title>
        <authorList>
            <person name="Anantharaman K."/>
            <person name="Brown C.T."/>
            <person name="Hug L.A."/>
            <person name="Sharon I."/>
            <person name="Castelle C.J."/>
            <person name="Probst A.J."/>
            <person name="Thomas B.C."/>
            <person name="Singh A."/>
            <person name="Wilkins M.J."/>
            <person name="Karaoz U."/>
            <person name="Brodie E.L."/>
            <person name="Williams K.H."/>
            <person name="Hubbard S.S."/>
            <person name="Banfield J.F."/>
        </authorList>
    </citation>
    <scope>NUCLEOTIDE SEQUENCE [LARGE SCALE GENOMIC DNA]</scope>
</reference>
<sequence length="112" mass="12747">MKHITSDDLRRLRNSLTHFFSVSQGLGISYPLLDEKSRRLEKATKFKAKFISPEDLLEILKGAAKLIIIKWSTDCNDCLIKKSDEFKEKILAVKSIVEKSGAIVVKNEQINI</sequence>
<accession>A0A1F5S718</accession>
<organism evidence="1 2">
    <name type="scientific">Candidatus Falkowbacteria bacterium RBG_13_39_14</name>
    <dbReference type="NCBI Taxonomy" id="1797985"/>
    <lineage>
        <taxon>Bacteria</taxon>
        <taxon>Candidatus Falkowiibacteriota</taxon>
    </lineage>
</organism>